<dbReference type="GO" id="GO:0000160">
    <property type="term" value="P:phosphorelay signal transduction system"/>
    <property type="evidence" value="ECO:0007669"/>
    <property type="project" value="InterPro"/>
</dbReference>
<comment type="caution">
    <text evidence="5">The sequence shown here is derived from an EMBL/GenBank/DDBJ whole genome shotgun (WGS) entry which is preliminary data.</text>
</comment>
<dbReference type="PROSITE" id="PS50110">
    <property type="entry name" value="RESPONSE_REGULATORY"/>
    <property type="match status" value="1"/>
</dbReference>
<organism evidence="5 6">
    <name type="scientific">Georgenia thermotolerans</name>
    <dbReference type="NCBI Taxonomy" id="527326"/>
    <lineage>
        <taxon>Bacteria</taxon>
        <taxon>Bacillati</taxon>
        <taxon>Actinomycetota</taxon>
        <taxon>Actinomycetes</taxon>
        <taxon>Micrococcales</taxon>
        <taxon>Bogoriellaceae</taxon>
        <taxon>Georgenia</taxon>
    </lineage>
</organism>
<evidence type="ECO:0000313" key="5">
    <source>
        <dbReference type="EMBL" id="KAE8762387.1"/>
    </source>
</evidence>
<dbReference type="PANTHER" id="PTHR45566:SF2">
    <property type="entry name" value="NARL SUBFAMILY"/>
    <property type="match status" value="1"/>
</dbReference>
<name>A0A7J5UJ23_9MICO</name>
<dbReference type="InterPro" id="IPR001789">
    <property type="entry name" value="Sig_transdc_resp-reg_receiver"/>
</dbReference>
<dbReference type="EMBL" id="WHJE01000180">
    <property type="protein sequence ID" value="KAE8762387.1"/>
    <property type="molecule type" value="Genomic_DNA"/>
</dbReference>
<dbReference type="PRINTS" id="PR00038">
    <property type="entry name" value="HTHLUXR"/>
</dbReference>
<dbReference type="Proteomes" id="UP000451860">
    <property type="component" value="Unassembled WGS sequence"/>
</dbReference>
<dbReference type="PANTHER" id="PTHR45566">
    <property type="entry name" value="HTH-TYPE TRANSCRIPTIONAL REGULATOR YHJB-RELATED"/>
    <property type="match status" value="1"/>
</dbReference>
<gene>
    <name evidence="5" type="ORF">GB883_19610</name>
</gene>
<keyword evidence="6" id="KW-1185">Reference proteome</keyword>
<dbReference type="AlphaFoldDB" id="A0A7J5UJ23"/>
<proteinExistence type="predicted"/>
<dbReference type="InterPro" id="IPR000792">
    <property type="entry name" value="Tscrpt_reg_LuxR_C"/>
</dbReference>
<dbReference type="Pfam" id="PF00072">
    <property type="entry name" value="Response_reg"/>
    <property type="match status" value="1"/>
</dbReference>
<dbReference type="Gene3D" id="3.40.50.2300">
    <property type="match status" value="1"/>
</dbReference>
<protein>
    <submittedName>
        <fullName evidence="5">Response regulator</fullName>
    </submittedName>
</protein>
<feature type="region of interest" description="Disordered" evidence="2">
    <location>
        <begin position="24"/>
        <end position="54"/>
    </location>
</feature>
<dbReference type="SMART" id="SM00421">
    <property type="entry name" value="HTH_LUXR"/>
    <property type="match status" value="1"/>
</dbReference>
<evidence type="ECO:0000313" key="6">
    <source>
        <dbReference type="Proteomes" id="UP000451860"/>
    </source>
</evidence>
<dbReference type="OrthoDB" id="3171335at2"/>
<dbReference type="PROSITE" id="PS00622">
    <property type="entry name" value="HTH_LUXR_1"/>
    <property type="match status" value="1"/>
</dbReference>
<evidence type="ECO:0000256" key="2">
    <source>
        <dbReference type="SAM" id="MobiDB-lite"/>
    </source>
</evidence>
<dbReference type="CDD" id="cd06170">
    <property type="entry name" value="LuxR_C_like"/>
    <property type="match status" value="1"/>
</dbReference>
<dbReference type="InterPro" id="IPR011006">
    <property type="entry name" value="CheY-like_superfamily"/>
</dbReference>
<sequence length="253" mass="27000">MWPSLTTIHAFVLRTFRKFATHARHSPGEMRAQGNETRQDKGVGMSLTASSRPRTDAPVERAATIAVVDEHPVVAMGIAHCLSEVAGLEVVGGYPTVAALLRARGTDHPVDLVLLELFAPDAAPDRLISRLTGAGVKVVVFTALTGSYVPELALAAGALAVVHKSTPPERLVEVLAAAARGRRVGLVRTGLDGARQPLTTLSPRERETLALYAGGEKSESVAQRLGISRETVNDYIGRIRAKYRMAGRVADTK</sequence>
<feature type="domain" description="HTH luxR-type" evidence="3">
    <location>
        <begin position="194"/>
        <end position="253"/>
    </location>
</feature>
<dbReference type="PROSITE" id="PS50043">
    <property type="entry name" value="HTH_LUXR_2"/>
    <property type="match status" value="1"/>
</dbReference>
<dbReference type="SMART" id="SM00448">
    <property type="entry name" value="REC"/>
    <property type="match status" value="1"/>
</dbReference>
<feature type="non-terminal residue" evidence="5">
    <location>
        <position position="253"/>
    </location>
</feature>
<feature type="domain" description="Response regulatory" evidence="4">
    <location>
        <begin position="64"/>
        <end position="179"/>
    </location>
</feature>
<evidence type="ECO:0000259" key="4">
    <source>
        <dbReference type="PROSITE" id="PS50110"/>
    </source>
</evidence>
<comment type="caution">
    <text evidence="1">Lacks conserved residue(s) required for the propagation of feature annotation.</text>
</comment>
<evidence type="ECO:0000259" key="3">
    <source>
        <dbReference type="PROSITE" id="PS50043"/>
    </source>
</evidence>
<reference evidence="5 6" key="1">
    <citation type="submission" date="2019-10" db="EMBL/GenBank/DDBJ databases">
        <title>Georgenia wutianyii sp. nov. and Georgenia yuyongxinii sp. nov. isolated from plateau pika (Ochotona curzoniae) in the Qinghai-Tibet plateau of China.</title>
        <authorList>
            <person name="Tian Z."/>
        </authorList>
    </citation>
    <scope>NUCLEOTIDE SEQUENCE [LARGE SCALE GENOMIC DNA]</scope>
    <source>
        <strain evidence="5 6">DSM 21501</strain>
    </source>
</reference>
<evidence type="ECO:0000256" key="1">
    <source>
        <dbReference type="PROSITE-ProRule" id="PRU00169"/>
    </source>
</evidence>
<dbReference type="Pfam" id="PF00196">
    <property type="entry name" value="GerE"/>
    <property type="match status" value="1"/>
</dbReference>
<dbReference type="GO" id="GO:0006355">
    <property type="term" value="P:regulation of DNA-templated transcription"/>
    <property type="evidence" value="ECO:0007669"/>
    <property type="project" value="InterPro"/>
</dbReference>
<dbReference type="InterPro" id="IPR036388">
    <property type="entry name" value="WH-like_DNA-bd_sf"/>
</dbReference>
<dbReference type="InterPro" id="IPR051015">
    <property type="entry name" value="EvgA-like"/>
</dbReference>
<dbReference type="Gene3D" id="1.10.10.10">
    <property type="entry name" value="Winged helix-like DNA-binding domain superfamily/Winged helix DNA-binding domain"/>
    <property type="match status" value="1"/>
</dbReference>
<dbReference type="SUPFAM" id="SSF52172">
    <property type="entry name" value="CheY-like"/>
    <property type="match status" value="1"/>
</dbReference>
<accession>A0A7J5UJ23</accession>